<evidence type="ECO:0000256" key="1">
    <source>
        <dbReference type="ARBA" id="ARBA00000024"/>
    </source>
</evidence>
<dbReference type="HAMAP" id="MF_01021">
    <property type="entry name" value="HisI"/>
    <property type="match status" value="1"/>
</dbReference>
<comment type="pathway">
    <text evidence="4">Amino-acid biosynthesis; L-histidine biosynthesis; L-histidine from 5-phospho-alpha-D-ribose 1-diphosphate: step 2/9.</text>
</comment>
<dbReference type="Pfam" id="PF01502">
    <property type="entry name" value="PRA-CH"/>
    <property type="match status" value="1"/>
</dbReference>
<evidence type="ECO:0000256" key="2">
    <source>
        <dbReference type="ARBA" id="ARBA00001460"/>
    </source>
</evidence>
<accession>A0A7W9FPJ3</accession>
<comment type="similarity">
    <text evidence="5">In the C-terminal section; belongs to the PRA-PH family.</text>
</comment>
<comment type="similarity">
    <text evidence="11">Belongs to the PRA-CH family.</text>
</comment>
<comment type="cofactor">
    <cofactor evidence="11">
        <name>Mg(2+)</name>
        <dbReference type="ChEBI" id="CHEBI:18420"/>
    </cofactor>
    <text evidence="11">Binds 1 Mg(2+) ion per subunit.</text>
</comment>
<dbReference type="UniPathway" id="UPA00031">
    <property type="reaction ID" value="UER00008"/>
</dbReference>
<comment type="function">
    <text evidence="11">Catalyzes the hydrolysis of the adenine ring of phosphoribosyl-AMP.</text>
</comment>
<feature type="binding site" evidence="11">
    <location>
        <position position="101"/>
    </location>
    <ligand>
        <name>Zn(2+)</name>
        <dbReference type="ChEBI" id="CHEBI:29105"/>
        <note>ligand shared between dimeric partners</note>
    </ligand>
</feature>
<gene>
    <name evidence="11" type="primary">hisI</name>
    <name evidence="14" type="ORF">GGQ63_003497</name>
</gene>
<comment type="catalytic activity">
    <reaction evidence="1 11">
        <text>1-(5-phospho-beta-D-ribosyl)-5'-AMP + H2O = 1-(5-phospho-beta-D-ribosyl)-5-[(5-phospho-beta-D-ribosylamino)methylideneamino]imidazole-4-carboxamide</text>
        <dbReference type="Rhea" id="RHEA:20049"/>
        <dbReference type="ChEBI" id="CHEBI:15377"/>
        <dbReference type="ChEBI" id="CHEBI:58435"/>
        <dbReference type="ChEBI" id="CHEBI:59457"/>
        <dbReference type="EC" id="3.5.4.19"/>
    </reaction>
</comment>
<reference evidence="14 15" key="1">
    <citation type="submission" date="2020-08" db="EMBL/GenBank/DDBJ databases">
        <title>Genomic Encyclopedia of Type Strains, Phase IV (KMG-IV): sequencing the most valuable type-strain genomes for metagenomic binning, comparative biology and taxonomic classification.</title>
        <authorList>
            <person name="Goeker M."/>
        </authorList>
    </citation>
    <scope>NUCLEOTIDE SEQUENCE [LARGE SCALE GENOMIC DNA]</scope>
    <source>
        <strain evidence="14 15">DSM 16268</strain>
    </source>
</reference>
<keyword evidence="11" id="KW-0862">Zinc</keyword>
<feature type="domain" description="Phosphoribosyl-AMP cyclohydrolase" evidence="13">
    <location>
        <begin position="53"/>
        <end position="128"/>
    </location>
</feature>
<evidence type="ECO:0000256" key="3">
    <source>
        <dbReference type="ARBA" id="ARBA00005169"/>
    </source>
</evidence>
<keyword evidence="11" id="KW-0479">Metal-binding</keyword>
<organism evidence="14 15">
    <name type="scientific">Prosthecomicrobium pneumaticum</name>
    <dbReference type="NCBI Taxonomy" id="81895"/>
    <lineage>
        <taxon>Bacteria</taxon>
        <taxon>Pseudomonadati</taxon>
        <taxon>Pseudomonadota</taxon>
        <taxon>Alphaproteobacteria</taxon>
        <taxon>Hyphomicrobiales</taxon>
        <taxon>Kaistiaceae</taxon>
        <taxon>Prosthecomicrobium</taxon>
    </lineage>
</organism>
<protein>
    <recommendedName>
        <fullName evidence="11">Phosphoribosyl-AMP cyclohydrolase</fullName>
        <shortName evidence="11">PRA-CH</shortName>
        <ecNumber evidence="11">3.5.4.19</ecNumber>
    </recommendedName>
</protein>
<feature type="binding site" evidence="11">
    <location>
        <position position="126"/>
    </location>
    <ligand>
        <name>Zn(2+)</name>
        <dbReference type="ChEBI" id="CHEBI:29105"/>
        <note>ligand shared between dimeric partners</note>
    </ligand>
</feature>
<evidence type="ECO:0000313" key="15">
    <source>
        <dbReference type="Proteomes" id="UP000523821"/>
    </source>
</evidence>
<feature type="region of interest" description="Disordered" evidence="12">
    <location>
        <begin position="1"/>
        <end position="23"/>
    </location>
</feature>
<feature type="binding site" evidence="11">
    <location>
        <position position="119"/>
    </location>
    <ligand>
        <name>Zn(2+)</name>
        <dbReference type="ChEBI" id="CHEBI:29105"/>
        <note>ligand shared between dimeric partners</note>
    </ligand>
</feature>
<evidence type="ECO:0000256" key="4">
    <source>
        <dbReference type="ARBA" id="ARBA00005204"/>
    </source>
</evidence>
<keyword evidence="10 11" id="KW-0368">Histidine biosynthesis</keyword>
<comment type="subcellular location">
    <subcellularLocation>
        <location evidence="11">Cytoplasm</location>
    </subcellularLocation>
</comment>
<dbReference type="InterPro" id="IPR026660">
    <property type="entry name" value="PRA-CH"/>
</dbReference>
<proteinExistence type="inferred from homology"/>
<dbReference type="GO" id="GO:0008270">
    <property type="term" value="F:zinc ion binding"/>
    <property type="evidence" value="ECO:0007669"/>
    <property type="project" value="UniProtKB-UniRule"/>
</dbReference>
<evidence type="ECO:0000256" key="5">
    <source>
        <dbReference type="ARBA" id="ARBA00007731"/>
    </source>
</evidence>
<keyword evidence="15" id="KW-1185">Reference proteome</keyword>
<dbReference type="InterPro" id="IPR002496">
    <property type="entry name" value="PRib_AMP_CycHydrolase_dom"/>
</dbReference>
<dbReference type="FunFam" id="3.10.20.810:FF:000001">
    <property type="entry name" value="Histidine biosynthesis bifunctional protein HisIE"/>
    <property type="match status" value="1"/>
</dbReference>
<dbReference type="Proteomes" id="UP000523821">
    <property type="component" value="Unassembled WGS sequence"/>
</dbReference>
<keyword evidence="9 11" id="KW-0378">Hydrolase</keyword>
<evidence type="ECO:0000256" key="11">
    <source>
        <dbReference type="HAMAP-Rule" id="MF_01021"/>
    </source>
</evidence>
<dbReference type="SUPFAM" id="SSF141734">
    <property type="entry name" value="HisI-like"/>
    <property type="match status" value="1"/>
</dbReference>
<keyword evidence="7 11" id="KW-0963">Cytoplasm</keyword>
<evidence type="ECO:0000256" key="8">
    <source>
        <dbReference type="ARBA" id="ARBA00022605"/>
    </source>
</evidence>
<keyword evidence="8 11" id="KW-0028">Amino-acid biosynthesis</keyword>
<dbReference type="RefSeq" id="WP_183857858.1">
    <property type="nucleotide sequence ID" value="NZ_JACHOO010000008.1"/>
</dbReference>
<comment type="caution">
    <text evidence="14">The sequence shown here is derived from an EMBL/GenBank/DDBJ whole genome shotgun (WGS) entry which is preliminary data.</text>
</comment>
<evidence type="ECO:0000313" key="14">
    <source>
        <dbReference type="EMBL" id="MBB5754411.1"/>
    </source>
</evidence>
<comment type="subunit">
    <text evidence="11">Homodimer.</text>
</comment>
<feature type="binding site" evidence="11">
    <location>
        <position position="104"/>
    </location>
    <ligand>
        <name>Mg(2+)</name>
        <dbReference type="ChEBI" id="CHEBI:18420"/>
    </ligand>
</feature>
<comment type="similarity">
    <text evidence="6">In the N-terminal section; belongs to the PRA-CH family.</text>
</comment>
<comment type="cofactor">
    <cofactor evidence="11">
        <name>Zn(2+)</name>
        <dbReference type="ChEBI" id="CHEBI:29105"/>
    </cofactor>
    <text evidence="11">Binds 1 zinc ion per subunit.</text>
</comment>
<feature type="compositionally biased region" description="Low complexity" evidence="12">
    <location>
        <begin position="1"/>
        <end position="17"/>
    </location>
</feature>
<dbReference type="GO" id="GO:0000105">
    <property type="term" value="P:L-histidine biosynthetic process"/>
    <property type="evidence" value="ECO:0007669"/>
    <property type="project" value="UniProtKB-UniRule"/>
</dbReference>
<evidence type="ECO:0000256" key="7">
    <source>
        <dbReference type="ARBA" id="ARBA00022490"/>
    </source>
</evidence>
<name>A0A7W9FPJ3_9HYPH</name>
<keyword evidence="11" id="KW-0460">Magnesium</keyword>
<evidence type="ECO:0000256" key="6">
    <source>
        <dbReference type="ARBA" id="ARBA00008299"/>
    </source>
</evidence>
<dbReference type="PANTHER" id="PTHR42945:SF1">
    <property type="entry name" value="HISTIDINE BIOSYNTHESIS BIFUNCTIONAL PROTEIN HIS7"/>
    <property type="match status" value="1"/>
</dbReference>
<comment type="pathway">
    <text evidence="3 11">Amino-acid biosynthesis; L-histidine biosynthesis; L-histidine from 5-phospho-alpha-D-ribose 1-diphosphate: step 3/9.</text>
</comment>
<comment type="catalytic activity">
    <reaction evidence="2">
        <text>1-(5-phospho-beta-D-ribosyl)-ATP + H2O = 1-(5-phospho-beta-D-ribosyl)-5'-AMP + diphosphate + H(+)</text>
        <dbReference type="Rhea" id="RHEA:22828"/>
        <dbReference type="ChEBI" id="CHEBI:15377"/>
        <dbReference type="ChEBI" id="CHEBI:15378"/>
        <dbReference type="ChEBI" id="CHEBI:33019"/>
        <dbReference type="ChEBI" id="CHEBI:59457"/>
        <dbReference type="ChEBI" id="CHEBI:73183"/>
        <dbReference type="EC" id="3.6.1.31"/>
    </reaction>
</comment>
<sequence>MTTPSTPALSPSPFAAPGSKHDVETGTVLTPRFGADGLVAAVVVDAEGGEVVMMAWMDAAALARTIETGEAHYYSRSRGRPWKKGEESGHVQTVVELRVDCDQDAVLLKVRTAGTGANCHTGRHSCFYRRVALGGPAGSATLAFTGDAPLFDPDAVYKHG</sequence>
<feature type="binding site" evidence="11">
    <location>
        <position position="102"/>
    </location>
    <ligand>
        <name>Mg(2+)</name>
        <dbReference type="ChEBI" id="CHEBI:18420"/>
    </ligand>
</feature>
<dbReference type="EC" id="3.5.4.19" evidence="11"/>
<evidence type="ECO:0000256" key="12">
    <source>
        <dbReference type="SAM" id="MobiDB-lite"/>
    </source>
</evidence>
<evidence type="ECO:0000256" key="9">
    <source>
        <dbReference type="ARBA" id="ARBA00022801"/>
    </source>
</evidence>
<dbReference type="GO" id="GO:0000287">
    <property type="term" value="F:magnesium ion binding"/>
    <property type="evidence" value="ECO:0007669"/>
    <property type="project" value="UniProtKB-UniRule"/>
</dbReference>
<dbReference type="GO" id="GO:0005737">
    <property type="term" value="C:cytoplasm"/>
    <property type="evidence" value="ECO:0007669"/>
    <property type="project" value="UniProtKB-SubCell"/>
</dbReference>
<evidence type="ECO:0000259" key="13">
    <source>
        <dbReference type="Pfam" id="PF01502"/>
    </source>
</evidence>
<dbReference type="AlphaFoldDB" id="A0A7W9FPJ3"/>
<dbReference type="Gene3D" id="3.10.20.810">
    <property type="entry name" value="Phosphoribosyl-AMP cyclohydrolase"/>
    <property type="match status" value="1"/>
</dbReference>
<dbReference type="PANTHER" id="PTHR42945">
    <property type="entry name" value="HISTIDINE BIOSYNTHESIS BIFUNCTIONAL PROTEIN"/>
    <property type="match status" value="1"/>
</dbReference>
<dbReference type="GO" id="GO:0004635">
    <property type="term" value="F:phosphoribosyl-AMP cyclohydrolase activity"/>
    <property type="evidence" value="ECO:0007669"/>
    <property type="project" value="UniProtKB-UniRule"/>
</dbReference>
<dbReference type="EMBL" id="JACHOO010000008">
    <property type="protein sequence ID" value="MBB5754411.1"/>
    <property type="molecule type" value="Genomic_DNA"/>
</dbReference>
<feature type="binding site" evidence="11">
    <location>
        <position position="100"/>
    </location>
    <ligand>
        <name>Mg(2+)</name>
        <dbReference type="ChEBI" id="CHEBI:18420"/>
    </ligand>
</feature>
<dbReference type="InterPro" id="IPR038019">
    <property type="entry name" value="PRib_AMP_CycHydrolase_sf"/>
</dbReference>
<evidence type="ECO:0000256" key="10">
    <source>
        <dbReference type="ARBA" id="ARBA00023102"/>
    </source>
</evidence>
<dbReference type="GO" id="GO:0004636">
    <property type="term" value="F:phosphoribosyl-ATP diphosphatase activity"/>
    <property type="evidence" value="ECO:0007669"/>
    <property type="project" value="UniProtKB-EC"/>
</dbReference>
<dbReference type="NCBIfam" id="NF000768">
    <property type="entry name" value="PRK00051.1"/>
    <property type="match status" value="1"/>
</dbReference>